<reference evidence="6" key="1">
    <citation type="submission" date="2016-10" db="EMBL/GenBank/DDBJ databases">
        <authorList>
            <person name="Varghese N."/>
            <person name="Submissions S."/>
        </authorList>
    </citation>
    <scope>NUCLEOTIDE SEQUENCE [LARGE SCALE GENOMIC DNA]</scope>
    <source>
        <strain evidence="6">JCM 18195</strain>
    </source>
</reference>
<dbReference type="CDD" id="cd00118">
    <property type="entry name" value="LysM"/>
    <property type="match status" value="1"/>
</dbReference>
<sequence length="1056" mass="108804">MVRVRKLVLAIAAASALTSGMAHALGLGEISLKSALNQPLDAEIELLEVRDLGGNEVLPSLAAVEEFNKVGVDRPYFLTDLKFTPVLKPNGKSVIRVTSSKPVREPYLNFLIEVLWPNGRLLREYTVLLDPPLYSPQTVVAATPRLPQAAPLAPRVSAPAPVSRPQPSASAPAARAAAPVASSAPSRLEGDQYRVGRDDTLWDIAEQARPSGALSVHQTMLAIQDLNPNAFLDGNINRMKSGQVLRLPSEQQIRSRSQADALAQVAAQNSAWREGRAVPPVAAAARQLDATRRSEAGNAPAQAPAEDNLRLVSAASGKSTSGSDSGAAADSQGLADKLALNQESLATSQRENQELKERLGDLQSQLDKLQRLIELKNEQLAKLQGGLAADAATPAAANSAPAAGAEAAPVAAVAVQPADESTTEAPLENKPQADAAGSADAAAAPAPGAEPAADAAVPVAAESKPAAPVAAAPKPAPAKPAVPPAAPAPVYEPSLVDEVLANPLLLAAGGGALALLAGLGLLAGSRRKARKQAEDETQLFQEVGELPGAKGGTSAVAESAEAALPAQGPAAAGGAPLASADPLGEAEMYSTYGRFTQAAEILRNAVNEEPQRADLRLKLMEVYAEMGDREGFVRQEAELGEIGGAQPQIDQLRARYPQILASGAAIAGGVALAAAVDGLDGETDGQQVQDAVASRSPQPDDEFSFDDLSLDDLSLDAAPGEASASSTELNEGFDLSLDDLEAELERELAANSGAALEQPLELDELTLDGLAGEPGGDLASLELAAAESDDLAFDLDLAALELPASGQGASQLAGEDDFDFALDESLANEAAAPGNVAQSDEDLFAELDQLSLDEPLQDTGAGAAQSDDALMAELDQMVLDAPLATAPQAADETDDFLLELADLELSEPVAAPLAAAGGEAEMTALGELDDLELELQALSGTEVEQDLDAAFDEFLAQSELPVAGAADVPAAAPAAQALAELPALDELVIEPAAALTGEEDFNFLADTDETATKLDLARAYIDMGDADGARDILDEVLKEGSTSQQQEAREMMGRIA</sequence>
<feature type="compositionally biased region" description="Low complexity" evidence="2">
    <location>
        <begin position="155"/>
        <end position="187"/>
    </location>
</feature>
<organism evidence="5 6">
    <name type="scientific">Geopseudomonas sagittaria</name>
    <dbReference type="NCBI Taxonomy" id="1135990"/>
    <lineage>
        <taxon>Bacteria</taxon>
        <taxon>Pseudomonadati</taxon>
        <taxon>Pseudomonadota</taxon>
        <taxon>Gammaproteobacteria</taxon>
        <taxon>Pseudomonadales</taxon>
        <taxon>Pseudomonadaceae</taxon>
        <taxon>Geopseudomonas</taxon>
    </lineage>
</organism>
<feature type="compositionally biased region" description="Low complexity" evidence="2">
    <location>
        <begin position="433"/>
        <end position="459"/>
    </location>
</feature>
<evidence type="ECO:0000313" key="5">
    <source>
        <dbReference type="EMBL" id="SFQ08901.1"/>
    </source>
</evidence>
<evidence type="ECO:0000259" key="4">
    <source>
        <dbReference type="Pfam" id="PF25800"/>
    </source>
</evidence>
<evidence type="ECO:0000256" key="3">
    <source>
        <dbReference type="SAM" id="SignalP"/>
    </source>
</evidence>
<feature type="region of interest" description="Disordered" evidence="2">
    <location>
        <begin position="270"/>
        <end position="308"/>
    </location>
</feature>
<feature type="chain" id="PRO_5017302293" evidence="3">
    <location>
        <begin position="25"/>
        <end position="1056"/>
    </location>
</feature>
<dbReference type="Gene3D" id="1.25.40.10">
    <property type="entry name" value="Tetratricopeptide repeat domain"/>
    <property type="match status" value="1"/>
</dbReference>
<dbReference type="NCBIfam" id="TIGR03505">
    <property type="entry name" value="FimV_core"/>
    <property type="match status" value="1"/>
</dbReference>
<evidence type="ECO:0000256" key="1">
    <source>
        <dbReference type="SAM" id="Coils"/>
    </source>
</evidence>
<dbReference type="Proteomes" id="UP000243084">
    <property type="component" value="Unassembled WGS sequence"/>
</dbReference>
<dbReference type="Pfam" id="PF25800">
    <property type="entry name" value="FimV_N"/>
    <property type="match status" value="1"/>
</dbReference>
<feature type="signal peptide" evidence="3">
    <location>
        <begin position="1"/>
        <end position="24"/>
    </location>
</feature>
<accession>A0A1I5VN93</accession>
<dbReference type="NCBIfam" id="TIGR03504">
    <property type="entry name" value="FimV_Cterm"/>
    <property type="match status" value="1"/>
</dbReference>
<dbReference type="AlphaFoldDB" id="A0A1I5VN93"/>
<feature type="compositionally biased region" description="Low complexity" evidence="2">
    <location>
        <begin position="277"/>
        <end position="286"/>
    </location>
</feature>
<dbReference type="OrthoDB" id="5298707at2"/>
<dbReference type="InterPro" id="IPR020011">
    <property type="entry name" value="FimV_C"/>
</dbReference>
<dbReference type="RefSeq" id="WP_092432556.1">
    <property type="nucleotide sequence ID" value="NZ_FOXM01000011.1"/>
</dbReference>
<dbReference type="Gene3D" id="1.20.58.2200">
    <property type="match status" value="1"/>
</dbReference>
<evidence type="ECO:0000256" key="2">
    <source>
        <dbReference type="SAM" id="MobiDB-lite"/>
    </source>
</evidence>
<feature type="region of interest" description="Disordered" evidence="2">
    <location>
        <begin position="155"/>
        <end position="192"/>
    </location>
</feature>
<dbReference type="Pfam" id="PF14559">
    <property type="entry name" value="TPR_19"/>
    <property type="match status" value="1"/>
</dbReference>
<dbReference type="InterPro" id="IPR057840">
    <property type="entry name" value="FimV_N"/>
</dbReference>
<dbReference type="EMBL" id="FOXM01000011">
    <property type="protein sequence ID" value="SFQ08901.1"/>
    <property type="molecule type" value="Genomic_DNA"/>
</dbReference>
<dbReference type="Gene3D" id="3.10.350.10">
    <property type="entry name" value="LysM domain"/>
    <property type="match status" value="1"/>
</dbReference>
<dbReference type="InterPro" id="IPR018392">
    <property type="entry name" value="LysM"/>
</dbReference>
<gene>
    <name evidence="5" type="ORF">SAMN05216229_11150</name>
</gene>
<dbReference type="InterPro" id="IPR011990">
    <property type="entry name" value="TPR-like_helical_dom_sf"/>
</dbReference>
<keyword evidence="3" id="KW-0732">Signal</keyword>
<protein>
    <submittedName>
        <fullName evidence="5">Pilus assembly protein FimV</fullName>
    </submittedName>
</protein>
<feature type="coiled-coil region" evidence="1">
    <location>
        <begin position="338"/>
        <end position="386"/>
    </location>
</feature>
<evidence type="ECO:0000313" key="6">
    <source>
        <dbReference type="Proteomes" id="UP000243084"/>
    </source>
</evidence>
<dbReference type="InterPro" id="IPR036779">
    <property type="entry name" value="LysM_dom_sf"/>
</dbReference>
<name>A0A1I5VN93_9GAMM</name>
<proteinExistence type="predicted"/>
<dbReference type="InterPro" id="IPR020012">
    <property type="entry name" value="LysM_FimV"/>
</dbReference>
<dbReference type="InterPro" id="IPR038440">
    <property type="entry name" value="FimV_C_sf"/>
</dbReference>
<feature type="region of interest" description="Disordered" evidence="2">
    <location>
        <begin position="414"/>
        <end position="459"/>
    </location>
</feature>
<keyword evidence="6" id="KW-1185">Reference proteome</keyword>
<keyword evidence="1" id="KW-0175">Coiled coil</keyword>
<feature type="domain" description="FimV N-terminal" evidence="4">
    <location>
        <begin position="25"/>
        <end position="132"/>
    </location>
</feature>